<comment type="subcellular location">
    <subcellularLocation>
        <location evidence="1">Cell inner membrane</location>
        <topology evidence="1">Multi-pass membrane protein</topology>
    </subcellularLocation>
</comment>
<keyword evidence="6 8" id="KW-1133">Transmembrane helix</keyword>
<dbReference type="Pfam" id="PF08019">
    <property type="entry name" value="EptA_B_N"/>
    <property type="match status" value="1"/>
</dbReference>
<organism evidence="11 12">
    <name type="scientific">Neptunicella marina</name>
    <dbReference type="NCBI Taxonomy" id="2125989"/>
    <lineage>
        <taxon>Bacteria</taxon>
        <taxon>Pseudomonadati</taxon>
        <taxon>Pseudomonadota</taxon>
        <taxon>Gammaproteobacteria</taxon>
        <taxon>Alteromonadales</taxon>
        <taxon>Alteromonadaceae</taxon>
        <taxon>Neptunicella</taxon>
    </lineage>
</organism>
<dbReference type="InterPro" id="IPR000917">
    <property type="entry name" value="Sulfatase_N"/>
</dbReference>
<gene>
    <name evidence="11" type="ORF">H8B19_16885</name>
</gene>
<dbReference type="Pfam" id="PF00884">
    <property type="entry name" value="Sulfatase"/>
    <property type="match status" value="1"/>
</dbReference>
<dbReference type="GO" id="GO:0005886">
    <property type="term" value="C:plasma membrane"/>
    <property type="evidence" value="ECO:0007669"/>
    <property type="project" value="UniProtKB-SubCell"/>
</dbReference>
<evidence type="ECO:0000256" key="6">
    <source>
        <dbReference type="ARBA" id="ARBA00022989"/>
    </source>
</evidence>
<evidence type="ECO:0000256" key="1">
    <source>
        <dbReference type="ARBA" id="ARBA00004429"/>
    </source>
</evidence>
<keyword evidence="3" id="KW-0997">Cell inner membrane</keyword>
<feature type="transmembrane region" description="Helical" evidence="8">
    <location>
        <begin position="121"/>
        <end position="141"/>
    </location>
</feature>
<evidence type="ECO:0000256" key="8">
    <source>
        <dbReference type="SAM" id="Phobius"/>
    </source>
</evidence>
<keyword evidence="4 11" id="KW-0808">Transferase</keyword>
<evidence type="ECO:0000256" key="5">
    <source>
        <dbReference type="ARBA" id="ARBA00022692"/>
    </source>
</evidence>
<evidence type="ECO:0000256" key="2">
    <source>
        <dbReference type="ARBA" id="ARBA00022475"/>
    </source>
</evidence>
<dbReference type="AlphaFoldDB" id="A0A8J6M3Y8"/>
<dbReference type="InterPro" id="IPR017850">
    <property type="entry name" value="Alkaline_phosphatase_core_sf"/>
</dbReference>
<evidence type="ECO:0000313" key="11">
    <source>
        <dbReference type="EMBL" id="MBC3767557.1"/>
    </source>
</evidence>
<evidence type="ECO:0000256" key="3">
    <source>
        <dbReference type="ARBA" id="ARBA00022519"/>
    </source>
</evidence>
<dbReference type="RefSeq" id="WP_186508140.1">
    <property type="nucleotide sequence ID" value="NZ_JACNEP010000020.1"/>
</dbReference>
<dbReference type="GO" id="GO:0016776">
    <property type="term" value="F:phosphotransferase activity, phosphate group as acceptor"/>
    <property type="evidence" value="ECO:0007669"/>
    <property type="project" value="TreeGrafter"/>
</dbReference>
<dbReference type="InterPro" id="IPR058130">
    <property type="entry name" value="PEA_transf_C"/>
</dbReference>
<dbReference type="NCBIfam" id="NF028537">
    <property type="entry name" value="P_eth_NH2_trans"/>
    <property type="match status" value="1"/>
</dbReference>
<dbReference type="PANTHER" id="PTHR30443:SF0">
    <property type="entry name" value="PHOSPHOETHANOLAMINE TRANSFERASE EPTA"/>
    <property type="match status" value="1"/>
</dbReference>
<comment type="caution">
    <text evidence="11">The sequence shown here is derived from an EMBL/GenBank/DDBJ whole genome shotgun (WGS) entry which is preliminary data.</text>
</comment>
<dbReference type="CDD" id="cd16017">
    <property type="entry name" value="LptA"/>
    <property type="match status" value="1"/>
</dbReference>
<evidence type="ECO:0000259" key="9">
    <source>
        <dbReference type="Pfam" id="PF00884"/>
    </source>
</evidence>
<accession>A0A8J6M3Y8</accession>
<feature type="domain" description="Sulfatase N-terminal" evidence="9">
    <location>
        <begin position="238"/>
        <end position="525"/>
    </location>
</feature>
<dbReference type="PANTHER" id="PTHR30443">
    <property type="entry name" value="INNER MEMBRANE PROTEIN"/>
    <property type="match status" value="1"/>
</dbReference>
<feature type="transmembrane region" description="Helical" evidence="8">
    <location>
        <begin position="80"/>
        <end position="101"/>
    </location>
</feature>
<dbReference type="EMBL" id="JACNEP010000020">
    <property type="protein sequence ID" value="MBC3767557.1"/>
    <property type="molecule type" value="Genomic_DNA"/>
</dbReference>
<dbReference type="InterPro" id="IPR040423">
    <property type="entry name" value="PEA_transferase"/>
</dbReference>
<sequence>MKLGLKWLTVKTNRSFSSHHIAVLTALWLTVAYNWVLNQQILQWANHVFEPLQIGLNLLLFLINLILISLFTYKRSFMAASSLLFIVSAGSLYFMHSYGIVISKEMITNVAETDVSEVSEIVNSSMMFYILVLGVLPVWLLHKISISWQPGWKQLKANTIRIACSIAAITVILISHYSAYASMFRQHREIKYLATPLNVISASLGYVNKHAYAMEMSDYQDITSDAEITRTNHIPRLLVMVVGETARADHFGLNGYAKNTTPYLSQKMQNKELISFTQATSCGTATAVSVPCMFSYLTEEQYQPKEAKSHSNVLDVLQTAGYQVLWVDNNSGCKSMCDRAPTIEVEYDATKADCQSGKYCYDTILNRILADKIESVAQDTVIVLHMVGSHGPEYFKRSPENLKNFKPECLESRLDHCTSDSINNAYDNSILVTDKVLNDVIELLKKQPQLSSSMLYVSDHGESLGENGIYLHGLPTWLAPETQRHVPWLMWQSDEQLDWQCMQSRANDAISHDNLFHTLLGMAGVSSHLYQSDLDLTQSCRQN</sequence>
<feature type="domain" description="Phosphoethanolamine transferase N-terminal" evidence="10">
    <location>
        <begin position="60"/>
        <end position="210"/>
    </location>
</feature>
<reference evidence="11" key="1">
    <citation type="journal article" date="2018" name="Int. J. Syst. Evol. Microbiol.">
        <title>Neptunicella marina gen. nov., sp. nov., isolated from surface seawater.</title>
        <authorList>
            <person name="Liu X."/>
            <person name="Lai Q."/>
            <person name="Du Y."/>
            <person name="Zhang X."/>
            <person name="Liu Z."/>
            <person name="Sun F."/>
            <person name="Shao Z."/>
        </authorList>
    </citation>
    <scope>NUCLEOTIDE SEQUENCE</scope>
    <source>
        <strain evidence="11">S27-2</strain>
    </source>
</reference>
<dbReference type="SUPFAM" id="SSF53649">
    <property type="entry name" value="Alkaline phosphatase-like"/>
    <property type="match status" value="1"/>
</dbReference>
<evidence type="ECO:0000256" key="7">
    <source>
        <dbReference type="ARBA" id="ARBA00023136"/>
    </source>
</evidence>
<feature type="transmembrane region" description="Helical" evidence="8">
    <location>
        <begin position="21"/>
        <end position="42"/>
    </location>
</feature>
<keyword evidence="7 8" id="KW-0472">Membrane</keyword>
<reference evidence="11" key="2">
    <citation type="submission" date="2020-08" db="EMBL/GenBank/DDBJ databases">
        <authorList>
            <person name="Lai Q."/>
        </authorList>
    </citation>
    <scope>NUCLEOTIDE SEQUENCE</scope>
    <source>
        <strain evidence="11">S27-2</strain>
    </source>
</reference>
<evidence type="ECO:0000259" key="10">
    <source>
        <dbReference type="Pfam" id="PF08019"/>
    </source>
</evidence>
<name>A0A8J6M3Y8_9ALTE</name>
<dbReference type="Gene3D" id="3.40.720.10">
    <property type="entry name" value="Alkaline Phosphatase, subunit A"/>
    <property type="match status" value="1"/>
</dbReference>
<evidence type="ECO:0000313" key="12">
    <source>
        <dbReference type="Proteomes" id="UP000601768"/>
    </source>
</evidence>
<evidence type="ECO:0000256" key="4">
    <source>
        <dbReference type="ARBA" id="ARBA00022679"/>
    </source>
</evidence>
<dbReference type="Proteomes" id="UP000601768">
    <property type="component" value="Unassembled WGS sequence"/>
</dbReference>
<keyword evidence="5 8" id="KW-0812">Transmembrane</keyword>
<keyword evidence="2" id="KW-1003">Cell membrane</keyword>
<feature type="transmembrane region" description="Helical" evidence="8">
    <location>
        <begin position="54"/>
        <end position="73"/>
    </location>
</feature>
<keyword evidence="12" id="KW-1185">Reference proteome</keyword>
<proteinExistence type="predicted"/>
<feature type="transmembrane region" description="Helical" evidence="8">
    <location>
        <begin position="162"/>
        <end position="180"/>
    </location>
</feature>
<protein>
    <submittedName>
        <fullName evidence="11">Phosphoethanolamine--lipid A transferase</fullName>
    </submittedName>
</protein>
<dbReference type="InterPro" id="IPR012549">
    <property type="entry name" value="EptA-like_N"/>
</dbReference>
<dbReference type="GO" id="GO:0009244">
    <property type="term" value="P:lipopolysaccharide core region biosynthetic process"/>
    <property type="evidence" value="ECO:0007669"/>
    <property type="project" value="TreeGrafter"/>
</dbReference>